<dbReference type="Proteomes" id="UP000677054">
    <property type="component" value="Unassembled WGS sequence"/>
</dbReference>
<evidence type="ECO:0000256" key="6">
    <source>
        <dbReference type="ARBA" id="ARBA00023034"/>
    </source>
</evidence>
<dbReference type="EMBL" id="LR907537">
    <property type="protein sequence ID" value="CAD7254148.1"/>
    <property type="molecule type" value="Genomic_DNA"/>
</dbReference>
<dbReference type="PANTHER" id="PTHR31658">
    <property type="entry name" value="CONSERVED OLIGOMERIC GOLGI COMPLEX SUBUNIT 1"/>
    <property type="match status" value="1"/>
</dbReference>
<evidence type="ECO:0000313" key="8">
    <source>
        <dbReference type="EMBL" id="CAD7254148.1"/>
    </source>
</evidence>
<keyword evidence="6" id="KW-0333">Golgi apparatus</keyword>
<keyword evidence="4" id="KW-0813">Transport</keyword>
<keyword evidence="5" id="KW-0653">Protein transport</keyword>
<evidence type="ECO:0000256" key="1">
    <source>
        <dbReference type="ARBA" id="ARBA00004395"/>
    </source>
</evidence>
<dbReference type="AlphaFoldDB" id="A0A7R9AH92"/>
<evidence type="ECO:0000313" key="9">
    <source>
        <dbReference type="Proteomes" id="UP000677054"/>
    </source>
</evidence>
<comment type="subcellular location">
    <subcellularLocation>
        <location evidence="1">Golgi apparatus membrane</location>
        <topology evidence="1">Peripheral membrane protein</topology>
    </subcellularLocation>
</comment>
<sequence length="290" mass="33152">MEPLPIEDIRSHCSKWATSLVQFVQEHLPGILKEIGGFRSLATIRENLYEELGEDLHFKSWIPLCEWVLGGKEGNIQEIWPLLIAPTFSSRAKSLLDKKIQSNIVQPIAEHLHCFLEDISQKPEYWIHRQRAGLDLNWNWEEIQIEEESETGEKVSSEIRIPGIPSLALSAVLQDLCLSLKRAGSFVFPNDVCEEMRRETLLAVLSHYNRLLEETPEDAITQPMALQLLFDVRFALLLLQSSEKVTTCLVRPSSIEQCLAINSYANAQEEQERGRKLCDTLECLVDPFDL</sequence>
<comment type="similarity">
    <text evidence="2">Belongs to the COG1 family.</text>
</comment>
<organism evidence="8">
    <name type="scientific">Darwinula stevensoni</name>
    <dbReference type="NCBI Taxonomy" id="69355"/>
    <lineage>
        <taxon>Eukaryota</taxon>
        <taxon>Metazoa</taxon>
        <taxon>Ecdysozoa</taxon>
        <taxon>Arthropoda</taxon>
        <taxon>Crustacea</taxon>
        <taxon>Oligostraca</taxon>
        <taxon>Ostracoda</taxon>
        <taxon>Podocopa</taxon>
        <taxon>Podocopida</taxon>
        <taxon>Darwinulocopina</taxon>
        <taxon>Darwinuloidea</taxon>
        <taxon>Darwinulidae</taxon>
        <taxon>Darwinula</taxon>
    </lineage>
</organism>
<evidence type="ECO:0000256" key="5">
    <source>
        <dbReference type="ARBA" id="ARBA00022927"/>
    </source>
</evidence>
<evidence type="ECO:0000256" key="4">
    <source>
        <dbReference type="ARBA" id="ARBA00022448"/>
    </source>
</evidence>
<evidence type="ECO:0000256" key="7">
    <source>
        <dbReference type="ARBA" id="ARBA00023136"/>
    </source>
</evidence>
<keyword evidence="9" id="KW-1185">Reference proteome</keyword>
<evidence type="ECO:0000256" key="3">
    <source>
        <dbReference type="ARBA" id="ARBA00020978"/>
    </source>
</evidence>
<dbReference type="InterPro" id="IPR033370">
    <property type="entry name" value="COG1"/>
</dbReference>
<reference evidence="8" key="1">
    <citation type="submission" date="2020-11" db="EMBL/GenBank/DDBJ databases">
        <authorList>
            <person name="Tran Van P."/>
        </authorList>
    </citation>
    <scope>NUCLEOTIDE SEQUENCE</scope>
</reference>
<dbReference type="PANTHER" id="PTHR31658:SF0">
    <property type="entry name" value="CONSERVED OLIGOMERIC GOLGI COMPLEX SUBUNIT 1"/>
    <property type="match status" value="1"/>
</dbReference>
<gene>
    <name evidence="8" type="ORF">DSTB1V02_LOCUS13894</name>
</gene>
<dbReference type="GO" id="GO:0015031">
    <property type="term" value="P:protein transport"/>
    <property type="evidence" value="ECO:0007669"/>
    <property type="project" value="UniProtKB-KW"/>
</dbReference>
<feature type="non-terminal residue" evidence="8">
    <location>
        <position position="1"/>
    </location>
</feature>
<evidence type="ECO:0000256" key="2">
    <source>
        <dbReference type="ARBA" id="ARBA00006653"/>
    </source>
</evidence>
<name>A0A7R9AH92_9CRUS</name>
<protein>
    <recommendedName>
        <fullName evidence="3">Conserved oligomeric Golgi complex subunit 1</fullName>
    </recommendedName>
</protein>
<accession>A0A7R9AH92</accession>
<proteinExistence type="inferred from homology"/>
<dbReference type="GO" id="GO:0017119">
    <property type="term" value="C:Golgi transport complex"/>
    <property type="evidence" value="ECO:0007669"/>
    <property type="project" value="InterPro"/>
</dbReference>
<dbReference type="GO" id="GO:0000139">
    <property type="term" value="C:Golgi membrane"/>
    <property type="evidence" value="ECO:0007669"/>
    <property type="project" value="UniProtKB-SubCell"/>
</dbReference>
<dbReference type="EMBL" id="CAJPEV010008020">
    <property type="protein sequence ID" value="CAG0905079.1"/>
    <property type="molecule type" value="Genomic_DNA"/>
</dbReference>
<keyword evidence="7" id="KW-0472">Membrane</keyword>
<dbReference type="GO" id="GO:0006891">
    <property type="term" value="P:intra-Golgi vesicle-mediated transport"/>
    <property type="evidence" value="ECO:0007669"/>
    <property type="project" value="InterPro"/>
</dbReference>